<dbReference type="PANTHER" id="PTHR13261:SF0">
    <property type="entry name" value="BRCA2 AND CDKN1A-INTERACTING PROTEIN"/>
    <property type="match status" value="1"/>
</dbReference>
<dbReference type="STRING" id="133385.A0A2T9YRS4"/>
<comment type="function">
    <text evidence="2">Involved in nuclear export, actin cytoskeleton organization and vesicular transport.</text>
</comment>
<dbReference type="PIRSF" id="PIRSF028983">
    <property type="entry name" value="BCP1"/>
    <property type="match status" value="1"/>
</dbReference>
<accession>A0A2T9YRS4</accession>
<dbReference type="OrthoDB" id="27543at2759"/>
<keyword evidence="5" id="KW-1185">Reference proteome</keyword>
<organism evidence="4 5">
    <name type="scientific">Smittium simulii</name>
    <dbReference type="NCBI Taxonomy" id="133385"/>
    <lineage>
        <taxon>Eukaryota</taxon>
        <taxon>Fungi</taxon>
        <taxon>Fungi incertae sedis</taxon>
        <taxon>Zoopagomycota</taxon>
        <taxon>Kickxellomycotina</taxon>
        <taxon>Harpellomycetes</taxon>
        <taxon>Harpellales</taxon>
        <taxon>Legeriomycetaceae</taxon>
        <taxon>Smittium</taxon>
    </lineage>
</organism>
<feature type="region of interest" description="Disordered" evidence="3">
    <location>
        <begin position="1"/>
        <end position="29"/>
    </location>
</feature>
<feature type="compositionally biased region" description="Basic and acidic residues" evidence="3">
    <location>
        <begin position="1"/>
        <end position="10"/>
    </location>
</feature>
<comment type="similarity">
    <text evidence="1 2">Belongs to the BCP1 family.</text>
</comment>
<dbReference type="PANTHER" id="PTHR13261">
    <property type="entry name" value="BRCA2 AND CDKN1A INTERACTING PROTEIN"/>
    <property type="match status" value="1"/>
</dbReference>
<dbReference type="GO" id="GO:0015031">
    <property type="term" value="P:protein transport"/>
    <property type="evidence" value="ECO:0007669"/>
    <property type="project" value="UniProtKB-KW"/>
</dbReference>
<gene>
    <name evidence="4" type="ORF">BB561_002139</name>
</gene>
<evidence type="ECO:0000256" key="3">
    <source>
        <dbReference type="SAM" id="MobiDB-lite"/>
    </source>
</evidence>
<comment type="subcellular location">
    <subcellularLocation>
        <location evidence="2">Nucleus</location>
    </subcellularLocation>
</comment>
<keyword evidence="2" id="KW-0539">Nucleus</keyword>
<dbReference type="Proteomes" id="UP000245383">
    <property type="component" value="Unassembled WGS sequence"/>
</dbReference>
<evidence type="ECO:0000256" key="2">
    <source>
        <dbReference type="PIRNR" id="PIRNR028983"/>
    </source>
</evidence>
<sequence>MAKRRHEEVVKASNNPKQNSDDSEMDSDDNEMDIVNVDFDFFDFKQVDFHAVKRLLIQTFGEDHELFELSELTELIIKQNLVGTTVKVTGEDDPYAFLTVLNITELAETAVFKQISKYLLDKSSKNMKANMKLKEILSPNVSQDVGFIINERLTNMPAQVVPPMLKMLFEEIQWAIDDKERYNFEWYIMLSPIYREIAPTSEQLQHEEILPNQLQKDNSSKKPRTSEKAFYFHPEEEFIEPFAEYMFDFRFSKYKRAADSRNSFTDFGLLPLRRCFIIHKSQMLPIYNKLESLFKP</sequence>
<proteinExistence type="inferred from homology"/>
<dbReference type="Pfam" id="PF13862">
    <property type="entry name" value="BCCIP"/>
    <property type="match status" value="1"/>
</dbReference>
<name>A0A2T9YRS4_9FUNG</name>
<reference evidence="4 5" key="1">
    <citation type="journal article" date="2018" name="MBio">
        <title>Comparative Genomics Reveals the Core Gene Toolbox for the Fungus-Insect Symbiosis.</title>
        <authorList>
            <person name="Wang Y."/>
            <person name="Stata M."/>
            <person name="Wang W."/>
            <person name="Stajich J.E."/>
            <person name="White M.M."/>
            <person name="Moncalvo J.M."/>
        </authorList>
    </citation>
    <scope>NUCLEOTIDE SEQUENCE [LARGE SCALE GENOMIC DNA]</scope>
    <source>
        <strain evidence="4 5">SWE-8-4</strain>
    </source>
</reference>
<dbReference type="GO" id="GO:0005634">
    <property type="term" value="C:nucleus"/>
    <property type="evidence" value="ECO:0007669"/>
    <property type="project" value="UniProtKB-SubCell"/>
</dbReference>
<evidence type="ECO:0000313" key="4">
    <source>
        <dbReference type="EMBL" id="PVU94954.1"/>
    </source>
</evidence>
<dbReference type="AlphaFoldDB" id="A0A2T9YRS4"/>
<protein>
    <recommendedName>
        <fullName evidence="2">Protein BCP1</fullName>
    </recommendedName>
</protein>
<evidence type="ECO:0000256" key="1">
    <source>
        <dbReference type="ARBA" id="ARBA00006781"/>
    </source>
</evidence>
<keyword evidence="2" id="KW-0653">Protein transport</keyword>
<evidence type="ECO:0000313" key="5">
    <source>
        <dbReference type="Proteomes" id="UP000245383"/>
    </source>
</evidence>
<keyword evidence="2" id="KW-0813">Transport</keyword>
<dbReference type="EMBL" id="MBFR01000069">
    <property type="protein sequence ID" value="PVU94954.1"/>
    <property type="molecule type" value="Genomic_DNA"/>
</dbReference>
<dbReference type="InterPro" id="IPR025602">
    <property type="entry name" value="BCP1_family"/>
</dbReference>
<comment type="caution">
    <text evidence="4">The sequence shown here is derived from an EMBL/GenBank/DDBJ whole genome shotgun (WGS) entry which is preliminary data.</text>
</comment>